<comment type="caution">
    <text evidence="1">The sequence shown here is derived from an EMBL/GenBank/DDBJ whole genome shotgun (WGS) entry which is preliminary data.</text>
</comment>
<name>A0A2J7RNS5_9NEOP</name>
<protein>
    <submittedName>
        <fullName evidence="1">Uncharacterized protein</fullName>
    </submittedName>
</protein>
<evidence type="ECO:0000313" key="1">
    <source>
        <dbReference type="EMBL" id="PNF42491.1"/>
    </source>
</evidence>
<dbReference type="Proteomes" id="UP000235965">
    <property type="component" value="Unassembled WGS sequence"/>
</dbReference>
<dbReference type="EMBL" id="NEVH01002148">
    <property type="protein sequence ID" value="PNF42491.1"/>
    <property type="molecule type" value="Genomic_DNA"/>
</dbReference>
<gene>
    <name evidence="1" type="ORF">B7P43_G08755</name>
</gene>
<organism evidence="1 2">
    <name type="scientific">Cryptotermes secundus</name>
    <dbReference type="NCBI Taxonomy" id="105785"/>
    <lineage>
        <taxon>Eukaryota</taxon>
        <taxon>Metazoa</taxon>
        <taxon>Ecdysozoa</taxon>
        <taxon>Arthropoda</taxon>
        <taxon>Hexapoda</taxon>
        <taxon>Insecta</taxon>
        <taxon>Pterygota</taxon>
        <taxon>Neoptera</taxon>
        <taxon>Polyneoptera</taxon>
        <taxon>Dictyoptera</taxon>
        <taxon>Blattodea</taxon>
        <taxon>Blattoidea</taxon>
        <taxon>Termitoidae</taxon>
        <taxon>Kalotermitidae</taxon>
        <taxon>Cryptotermitinae</taxon>
        <taxon>Cryptotermes</taxon>
    </lineage>
</organism>
<dbReference type="InParanoid" id="A0A2J7RNS5"/>
<evidence type="ECO:0000313" key="2">
    <source>
        <dbReference type="Proteomes" id="UP000235965"/>
    </source>
</evidence>
<sequence length="74" mass="8639">MDGWMDGCEDNWFTNDAEIGFSPPGDSGRHIAPFSRMRQQCNMRDQKPKEMARIKQGGDKCRKIYGAVKFRFHR</sequence>
<accession>A0A2J7RNS5</accession>
<keyword evidence="2" id="KW-1185">Reference proteome</keyword>
<reference evidence="1 2" key="1">
    <citation type="submission" date="2017-12" db="EMBL/GenBank/DDBJ databases">
        <title>Hemimetabolous genomes reveal molecular basis of termite eusociality.</title>
        <authorList>
            <person name="Harrison M.C."/>
            <person name="Jongepier E."/>
            <person name="Robertson H.M."/>
            <person name="Arning N."/>
            <person name="Bitard-Feildel T."/>
            <person name="Chao H."/>
            <person name="Childers C.P."/>
            <person name="Dinh H."/>
            <person name="Doddapaneni H."/>
            <person name="Dugan S."/>
            <person name="Gowin J."/>
            <person name="Greiner C."/>
            <person name="Han Y."/>
            <person name="Hu H."/>
            <person name="Hughes D.S.T."/>
            <person name="Huylmans A.-K."/>
            <person name="Kemena C."/>
            <person name="Kremer L.P.M."/>
            <person name="Lee S.L."/>
            <person name="Lopez-Ezquerra A."/>
            <person name="Mallet L."/>
            <person name="Monroy-Kuhn J.M."/>
            <person name="Moser A."/>
            <person name="Murali S.C."/>
            <person name="Muzny D.M."/>
            <person name="Otani S."/>
            <person name="Piulachs M.-D."/>
            <person name="Poelchau M."/>
            <person name="Qu J."/>
            <person name="Schaub F."/>
            <person name="Wada-Katsumata A."/>
            <person name="Worley K.C."/>
            <person name="Xie Q."/>
            <person name="Ylla G."/>
            <person name="Poulsen M."/>
            <person name="Gibbs R.A."/>
            <person name="Schal C."/>
            <person name="Richards S."/>
            <person name="Belles X."/>
            <person name="Korb J."/>
            <person name="Bornberg-Bauer E."/>
        </authorList>
    </citation>
    <scope>NUCLEOTIDE SEQUENCE [LARGE SCALE GENOMIC DNA]</scope>
    <source>
        <tissue evidence="1">Whole body</tissue>
    </source>
</reference>
<proteinExistence type="predicted"/>
<dbReference type="AlphaFoldDB" id="A0A2J7RNS5"/>